<dbReference type="CDD" id="cd06225">
    <property type="entry name" value="HAMP"/>
    <property type="match status" value="1"/>
</dbReference>
<dbReference type="EC" id="2.7.13.3" evidence="3"/>
<dbReference type="GO" id="GO:0000155">
    <property type="term" value="F:phosphorelay sensor kinase activity"/>
    <property type="evidence" value="ECO:0007669"/>
    <property type="project" value="InterPro"/>
</dbReference>
<keyword evidence="8" id="KW-0547">Nucleotide-binding</keyword>
<evidence type="ECO:0000313" key="18">
    <source>
        <dbReference type="Proteomes" id="UP000239706"/>
    </source>
</evidence>
<reference evidence="17 18" key="1">
    <citation type="submission" date="2018-03" db="EMBL/GenBank/DDBJ databases">
        <title>Genome sequence of Clostridium liquoris DSM 100320.</title>
        <authorList>
            <person name="Poehlein A."/>
            <person name="Daniel R."/>
        </authorList>
    </citation>
    <scope>NUCLEOTIDE SEQUENCE [LARGE SCALE GENOMIC DNA]</scope>
    <source>
        <strain evidence="17 18">DSM 100320</strain>
    </source>
</reference>
<dbReference type="PRINTS" id="PR00344">
    <property type="entry name" value="BCTRLSENSOR"/>
</dbReference>
<dbReference type="PROSITE" id="PS50885">
    <property type="entry name" value="HAMP"/>
    <property type="match status" value="1"/>
</dbReference>
<dbReference type="Gene3D" id="3.30.565.10">
    <property type="entry name" value="Histidine kinase-like ATPase, C-terminal domain"/>
    <property type="match status" value="1"/>
</dbReference>
<dbReference type="SUPFAM" id="SSF55874">
    <property type="entry name" value="ATPase domain of HSP90 chaperone/DNA topoisomerase II/histidine kinase"/>
    <property type="match status" value="1"/>
</dbReference>
<keyword evidence="13 14" id="KW-0472">Membrane</keyword>
<feature type="transmembrane region" description="Helical" evidence="14">
    <location>
        <begin position="20"/>
        <end position="45"/>
    </location>
</feature>
<comment type="caution">
    <text evidence="17">The sequence shown here is derived from an EMBL/GenBank/DDBJ whole genome shotgun (WGS) entry which is preliminary data.</text>
</comment>
<dbReference type="CDD" id="cd00082">
    <property type="entry name" value="HisKA"/>
    <property type="match status" value="1"/>
</dbReference>
<evidence type="ECO:0000256" key="13">
    <source>
        <dbReference type="ARBA" id="ARBA00023136"/>
    </source>
</evidence>
<proteinExistence type="predicted"/>
<keyword evidence="6 17" id="KW-0808">Transferase</keyword>
<keyword evidence="9 17" id="KW-0418">Kinase</keyword>
<feature type="domain" description="Histidine kinase" evidence="15">
    <location>
        <begin position="256"/>
        <end position="470"/>
    </location>
</feature>
<evidence type="ECO:0000256" key="14">
    <source>
        <dbReference type="SAM" id="Phobius"/>
    </source>
</evidence>
<dbReference type="Pfam" id="PF02518">
    <property type="entry name" value="HATPase_c"/>
    <property type="match status" value="1"/>
</dbReference>
<sequence>MLSKTINHVLKVIKSTKISIKLTIVYAFMFSLVLLLSNVSILYGVKYYLYNQANKQIEDIQTILLNKITSQNQQLELSDKEIFLDVPSKQNVAIRIIQEHGKIINSTEKFDYNIKEPSYNTKKSADKEKHLEDKERHLVYKNVKFEGKKYGTVYIQIVKDMHNEYEFMKILFWVMAVADFIGIIASIILGYMVSKRMLKPIDYITRTAENISIKNLKERIEVKGSDDELKRLASTFNKMIDRLQGAFNRQAQFVSDASHELRTPIAVIQGYANLLDRWGKDDKDALEKSIYAIKLEAANMANLIEKLLFLAKGDSGTQSIEKKEFWLNELIDEVVKESRIIEQNHIISSNKNDTVKVFADYRMIKQMLRIFIHNSMKFTPHGGNIDISSEIRDKVVKITVSDTGIGIPKDEIENIFNRFYMVDKSRSKEKGGTGLGLSIAKWIVDMHHGTIDVESEEGNGTKVTVTLNLD</sequence>
<keyword evidence="4" id="KW-1003">Cell membrane</keyword>
<name>A0A2T0B9U9_9CLOT</name>
<evidence type="ECO:0000256" key="2">
    <source>
        <dbReference type="ARBA" id="ARBA00004651"/>
    </source>
</evidence>
<accession>A0A2T0B9U9</accession>
<dbReference type="OrthoDB" id="9786919at2"/>
<evidence type="ECO:0000256" key="1">
    <source>
        <dbReference type="ARBA" id="ARBA00000085"/>
    </source>
</evidence>
<evidence type="ECO:0000256" key="6">
    <source>
        <dbReference type="ARBA" id="ARBA00022679"/>
    </source>
</evidence>
<dbReference type="SMART" id="SM00304">
    <property type="entry name" value="HAMP"/>
    <property type="match status" value="1"/>
</dbReference>
<protein>
    <recommendedName>
        <fullName evidence="3">histidine kinase</fullName>
        <ecNumber evidence="3">2.7.13.3</ecNumber>
    </recommendedName>
</protein>
<dbReference type="InterPro" id="IPR036890">
    <property type="entry name" value="HATPase_C_sf"/>
</dbReference>
<evidence type="ECO:0000256" key="11">
    <source>
        <dbReference type="ARBA" id="ARBA00022989"/>
    </source>
</evidence>
<dbReference type="PROSITE" id="PS50109">
    <property type="entry name" value="HIS_KIN"/>
    <property type="match status" value="1"/>
</dbReference>
<dbReference type="PANTHER" id="PTHR45528">
    <property type="entry name" value="SENSOR HISTIDINE KINASE CPXA"/>
    <property type="match status" value="1"/>
</dbReference>
<dbReference type="CDD" id="cd00075">
    <property type="entry name" value="HATPase"/>
    <property type="match status" value="1"/>
</dbReference>
<feature type="transmembrane region" description="Helical" evidence="14">
    <location>
        <begin position="170"/>
        <end position="193"/>
    </location>
</feature>
<gene>
    <name evidence="17" type="primary">arlS</name>
    <name evidence="17" type="ORF">CLLI_01400</name>
</gene>
<evidence type="ECO:0000256" key="7">
    <source>
        <dbReference type="ARBA" id="ARBA00022692"/>
    </source>
</evidence>
<dbReference type="GO" id="GO:0005524">
    <property type="term" value="F:ATP binding"/>
    <property type="evidence" value="ECO:0007669"/>
    <property type="project" value="UniProtKB-KW"/>
</dbReference>
<evidence type="ECO:0000259" key="15">
    <source>
        <dbReference type="PROSITE" id="PS50109"/>
    </source>
</evidence>
<dbReference type="InterPro" id="IPR003661">
    <property type="entry name" value="HisK_dim/P_dom"/>
</dbReference>
<feature type="domain" description="HAMP" evidence="16">
    <location>
        <begin position="195"/>
        <end position="248"/>
    </location>
</feature>
<dbReference type="InterPro" id="IPR004358">
    <property type="entry name" value="Sig_transdc_His_kin-like_C"/>
</dbReference>
<evidence type="ECO:0000256" key="10">
    <source>
        <dbReference type="ARBA" id="ARBA00022840"/>
    </source>
</evidence>
<dbReference type="InterPro" id="IPR005467">
    <property type="entry name" value="His_kinase_dom"/>
</dbReference>
<organism evidence="17 18">
    <name type="scientific">Clostridium liquoris</name>
    <dbReference type="NCBI Taxonomy" id="1289519"/>
    <lineage>
        <taxon>Bacteria</taxon>
        <taxon>Bacillati</taxon>
        <taxon>Bacillota</taxon>
        <taxon>Clostridia</taxon>
        <taxon>Eubacteriales</taxon>
        <taxon>Clostridiaceae</taxon>
        <taxon>Clostridium</taxon>
    </lineage>
</organism>
<dbReference type="InterPro" id="IPR036097">
    <property type="entry name" value="HisK_dim/P_sf"/>
</dbReference>
<dbReference type="InterPro" id="IPR050398">
    <property type="entry name" value="HssS/ArlS-like"/>
</dbReference>
<dbReference type="Gene3D" id="6.10.340.10">
    <property type="match status" value="1"/>
</dbReference>
<evidence type="ECO:0000256" key="3">
    <source>
        <dbReference type="ARBA" id="ARBA00012438"/>
    </source>
</evidence>
<dbReference type="InterPro" id="IPR003660">
    <property type="entry name" value="HAMP_dom"/>
</dbReference>
<comment type="catalytic activity">
    <reaction evidence="1">
        <text>ATP + protein L-histidine = ADP + protein N-phospho-L-histidine.</text>
        <dbReference type="EC" id="2.7.13.3"/>
    </reaction>
</comment>
<keyword evidence="7 14" id="KW-0812">Transmembrane</keyword>
<evidence type="ECO:0000313" key="17">
    <source>
        <dbReference type="EMBL" id="PRR80567.1"/>
    </source>
</evidence>
<dbReference type="SMART" id="SM00388">
    <property type="entry name" value="HisKA"/>
    <property type="match status" value="1"/>
</dbReference>
<evidence type="ECO:0000256" key="9">
    <source>
        <dbReference type="ARBA" id="ARBA00022777"/>
    </source>
</evidence>
<dbReference type="AlphaFoldDB" id="A0A2T0B9U9"/>
<dbReference type="SUPFAM" id="SSF158472">
    <property type="entry name" value="HAMP domain-like"/>
    <property type="match status" value="1"/>
</dbReference>
<evidence type="ECO:0000256" key="8">
    <source>
        <dbReference type="ARBA" id="ARBA00022741"/>
    </source>
</evidence>
<comment type="subcellular location">
    <subcellularLocation>
        <location evidence="2">Cell membrane</location>
        <topology evidence="2">Multi-pass membrane protein</topology>
    </subcellularLocation>
</comment>
<dbReference type="Proteomes" id="UP000239706">
    <property type="component" value="Unassembled WGS sequence"/>
</dbReference>
<evidence type="ECO:0000256" key="5">
    <source>
        <dbReference type="ARBA" id="ARBA00022553"/>
    </source>
</evidence>
<evidence type="ECO:0000259" key="16">
    <source>
        <dbReference type="PROSITE" id="PS50885"/>
    </source>
</evidence>
<keyword evidence="18" id="KW-1185">Reference proteome</keyword>
<keyword evidence="5" id="KW-0597">Phosphoprotein</keyword>
<keyword evidence="11 14" id="KW-1133">Transmembrane helix</keyword>
<dbReference type="PANTHER" id="PTHR45528:SF1">
    <property type="entry name" value="SENSOR HISTIDINE KINASE CPXA"/>
    <property type="match status" value="1"/>
</dbReference>
<evidence type="ECO:0000256" key="4">
    <source>
        <dbReference type="ARBA" id="ARBA00022475"/>
    </source>
</evidence>
<dbReference type="Pfam" id="PF00672">
    <property type="entry name" value="HAMP"/>
    <property type="match status" value="1"/>
</dbReference>
<dbReference type="RefSeq" id="WP_106062367.1">
    <property type="nucleotide sequence ID" value="NZ_PVXO01000005.1"/>
</dbReference>
<dbReference type="GO" id="GO:0005886">
    <property type="term" value="C:plasma membrane"/>
    <property type="evidence" value="ECO:0007669"/>
    <property type="project" value="UniProtKB-SubCell"/>
</dbReference>
<dbReference type="Gene3D" id="1.10.287.130">
    <property type="match status" value="1"/>
</dbReference>
<dbReference type="FunFam" id="1.10.287.130:FF:000001">
    <property type="entry name" value="Two-component sensor histidine kinase"/>
    <property type="match status" value="1"/>
</dbReference>
<dbReference type="Pfam" id="PF00512">
    <property type="entry name" value="HisKA"/>
    <property type="match status" value="1"/>
</dbReference>
<dbReference type="FunFam" id="3.30.565.10:FF:000006">
    <property type="entry name" value="Sensor histidine kinase WalK"/>
    <property type="match status" value="1"/>
</dbReference>
<dbReference type="SUPFAM" id="SSF47384">
    <property type="entry name" value="Homodimeric domain of signal transducing histidine kinase"/>
    <property type="match status" value="1"/>
</dbReference>
<dbReference type="InterPro" id="IPR003594">
    <property type="entry name" value="HATPase_dom"/>
</dbReference>
<keyword evidence="12" id="KW-0902">Two-component regulatory system</keyword>
<evidence type="ECO:0000256" key="12">
    <source>
        <dbReference type="ARBA" id="ARBA00023012"/>
    </source>
</evidence>
<keyword evidence="10" id="KW-0067">ATP-binding</keyword>
<dbReference type="EMBL" id="PVXO01000005">
    <property type="protein sequence ID" value="PRR80567.1"/>
    <property type="molecule type" value="Genomic_DNA"/>
</dbReference>
<dbReference type="SMART" id="SM00387">
    <property type="entry name" value="HATPase_c"/>
    <property type="match status" value="1"/>
</dbReference>